<name>A0ABS4ZK98_9MICO</name>
<dbReference type="RefSeq" id="WP_165133248.1">
    <property type="nucleotide sequence ID" value="NZ_CP049253.1"/>
</dbReference>
<sequence>MTCVETRALATSALRGVAEHAAREAGIYLRGVFREEMTVERKRDRHDLVTMHDRASEEIIVPLLSDGAPGSRIVGEEGGVRGGNGPVTWYIDPIDGTSNFAQGIAFFCVAIAAERDGEIVAGVVYDPIADRMFSASDDGAFLDDAPLHTGQALGPDAATVITGYPTARDLQADGAAALEAFGSLVNAFSSVRRTGSGALTIAHVAAGWADSALGSSVNPWDVAASMLILRRAGGDYRPLWYDEAPSGGDHLAPGFVATRAGGSYPALDAVADGIVTRRRGV</sequence>
<keyword evidence="3" id="KW-0479">Metal-binding</keyword>
<keyword evidence="5" id="KW-0378">Hydrolase</keyword>
<dbReference type="Proteomes" id="UP001519362">
    <property type="component" value="Unassembled WGS sequence"/>
</dbReference>
<dbReference type="PANTHER" id="PTHR20854:SF4">
    <property type="entry name" value="INOSITOL-1-MONOPHOSPHATASE-RELATED"/>
    <property type="match status" value="1"/>
</dbReference>
<dbReference type="SUPFAM" id="SSF56655">
    <property type="entry name" value="Carbohydrate phosphatase"/>
    <property type="match status" value="1"/>
</dbReference>
<comment type="catalytic activity">
    <reaction evidence="1">
        <text>a myo-inositol phosphate + H2O = myo-inositol + phosphate</text>
        <dbReference type="Rhea" id="RHEA:24056"/>
        <dbReference type="ChEBI" id="CHEBI:15377"/>
        <dbReference type="ChEBI" id="CHEBI:17268"/>
        <dbReference type="ChEBI" id="CHEBI:43474"/>
        <dbReference type="ChEBI" id="CHEBI:84139"/>
        <dbReference type="EC" id="3.1.3.25"/>
    </reaction>
</comment>
<dbReference type="GO" id="GO:0052834">
    <property type="term" value="F:inositol monophosphate phosphatase activity"/>
    <property type="evidence" value="ECO:0007669"/>
    <property type="project" value="UniProtKB-EC"/>
</dbReference>
<dbReference type="EMBL" id="JAGIOL010000001">
    <property type="protein sequence ID" value="MBP2437714.1"/>
    <property type="molecule type" value="Genomic_DNA"/>
</dbReference>
<accession>A0ABS4ZK98</accession>
<gene>
    <name evidence="5" type="ORF">JOF34_002300</name>
</gene>
<dbReference type="EC" id="3.1.3.25" evidence="2"/>
<dbReference type="Pfam" id="PF00459">
    <property type="entry name" value="Inositol_P"/>
    <property type="match status" value="1"/>
</dbReference>
<reference evidence="5 6" key="1">
    <citation type="submission" date="2021-03" db="EMBL/GenBank/DDBJ databases">
        <title>Sequencing the genomes of 1000 actinobacteria strains.</title>
        <authorList>
            <person name="Klenk H.-P."/>
        </authorList>
    </citation>
    <scope>NUCLEOTIDE SEQUENCE [LARGE SCALE GENOMIC DNA]</scope>
    <source>
        <strain evidence="5 6">DSM 24221</strain>
    </source>
</reference>
<comment type="caution">
    <text evidence="5">The sequence shown here is derived from an EMBL/GenBank/DDBJ whole genome shotgun (WGS) entry which is preliminary data.</text>
</comment>
<organism evidence="5 6">
    <name type="scientific">Microbacterium amylolyticum</name>
    <dbReference type="NCBI Taxonomy" id="936337"/>
    <lineage>
        <taxon>Bacteria</taxon>
        <taxon>Bacillati</taxon>
        <taxon>Actinomycetota</taxon>
        <taxon>Actinomycetes</taxon>
        <taxon>Micrococcales</taxon>
        <taxon>Microbacteriaceae</taxon>
        <taxon>Microbacterium</taxon>
    </lineage>
</organism>
<dbReference type="InterPro" id="IPR000760">
    <property type="entry name" value="Inositol_monophosphatase-like"/>
</dbReference>
<dbReference type="InterPro" id="IPR020550">
    <property type="entry name" value="Inositol_monophosphatase_CS"/>
</dbReference>
<evidence type="ECO:0000256" key="2">
    <source>
        <dbReference type="ARBA" id="ARBA00013106"/>
    </source>
</evidence>
<evidence type="ECO:0000313" key="5">
    <source>
        <dbReference type="EMBL" id="MBP2437714.1"/>
    </source>
</evidence>
<keyword evidence="6" id="KW-1185">Reference proteome</keyword>
<evidence type="ECO:0000256" key="3">
    <source>
        <dbReference type="ARBA" id="ARBA00022723"/>
    </source>
</evidence>
<dbReference type="PROSITE" id="PS00630">
    <property type="entry name" value="IMP_2"/>
    <property type="match status" value="1"/>
</dbReference>
<protein>
    <recommendedName>
        <fullName evidence="2">inositol-phosphate phosphatase</fullName>
        <ecNumber evidence="2">3.1.3.25</ecNumber>
    </recommendedName>
</protein>
<evidence type="ECO:0000313" key="6">
    <source>
        <dbReference type="Proteomes" id="UP001519362"/>
    </source>
</evidence>
<dbReference type="PRINTS" id="PR00377">
    <property type="entry name" value="IMPHPHTASES"/>
</dbReference>
<dbReference type="PANTHER" id="PTHR20854">
    <property type="entry name" value="INOSITOL MONOPHOSPHATASE"/>
    <property type="match status" value="1"/>
</dbReference>
<evidence type="ECO:0000256" key="1">
    <source>
        <dbReference type="ARBA" id="ARBA00001033"/>
    </source>
</evidence>
<evidence type="ECO:0000256" key="4">
    <source>
        <dbReference type="ARBA" id="ARBA00022842"/>
    </source>
</evidence>
<keyword evidence="4" id="KW-0460">Magnesium</keyword>
<dbReference type="Gene3D" id="3.40.190.80">
    <property type="match status" value="1"/>
</dbReference>
<proteinExistence type="predicted"/>
<dbReference type="Gene3D" id="3.30.540.10">
    <property type="entry name" value="Fructose-1,6-Bisphosphatase, subunit A, domain 1"/>
    <property type="match status" value="1"/>
</dbReference>